<evidence type="ECO:0000256" key="1">
    <source>
        <dbReference type="ARBA" id="ARBA00022723"/>
    </source>
</evidence>
<evidence type="ECO:0000259" key="5">
    <source>
        <dbReference type="PROSITE" id="PS50081"/>
    </source>
</evidence>
<dbReference type="SUPFAM" id="SSF57889">
    <property type="entry name" value="Cysteine-rich domain"/>
    <property type="match status" value="5"/>
</dbReference>
<organism evidence="6 7">
    <name type="scientific">Actinidia chinensis var. chinensis</name>
    <name type="common">Chinese soft-hair kiwi</name>
    <dbReference type="NCBI Taxonomy" id="1590841"/>
    <lineage>
        <taxon>Eukaryota</taxon>
        <taxon>Viridiplantae</taxon>
        <taxon>Streptophyta</taxon>
        <taxon>Embryophyta</taxon>
        <taxon>Tracheophyta</taxon>
        <taxon>Spermatophyta</taxon>
        <taxon>Magnoliopsida</taxon>
        <taxon>eudicotyledons</taxon>
        <taxon>Gunneridae</taxon>
        <taxon>Pentapetalae</taxon>
        <taxon>asterids</taxon>
        <taxon>Ericales</taxon>
        <taxon>Actinidiaceae</taxon>
        <taxon>Actinidia</taxon>
    </lineage>
</organism>
<evidence type="ECO:0000256" key="3">
    <source>
        <dbReference type="ARBA" id="ARBA00022771"/>
    </source>
</evidence>
<dbReference type="InterPro" id="IPR001965">
    <property type="entry name" value="Znf_PHD"/>
</dbReference>
<dbReference type="PANTHER" id="PTHR32410:SF216">
    <property type="entry name" value="PHORBOL-ESTER_DAG-TYPE DOMAIN-CONTAINING PROTEIN"/>
    <property type="match status" value="1"/>
</dbReference>
<dbReference type="PANTHER" id="PTHR32410">
    <property type="entry name" value="CYSTEINE/HISTIDINE-RICH C1 DOMAIN FAMILY PROTEIN"/>
    <property type="match status" value="1"/>
</dbReference>
<name>A0A2R6Q3H4_ACTCC</name>
<dbReference type="EMBL" id="NKQK01000020">
    <property type="protein sequence ID" value="PSS01405.1"/>
    <property type="molecule type" value="Genomic_DNA"/>
</dbReference>
<keyword evidence="2" id="KW-0677">Repeat</keyword>
<dbReference type="SMART" id="SM00249">
    <property type="entry name" value="PHD"/>
    <property type="match status" value="5"/>
</dbReference>
<dbReference type="GO" id="GO:0008270">
    <property type="term" value="F:zinc ion binding"/>
    <property type="evidence" value="ECO:0007669"/>
    <property type="project" value="UniProtKB-KW"/>
</dbReference>
<accession>A0A2R6Q3H4</accession>
<comment type="caution">
    <text evidence="6">The sequence shown here is derived from an EMBL/GenBank/DDBJ whole genome shotgun (WGS) entry which is preliminary data.</text>
</comment>
<protein>
    <submittedName>
        <fullName evidence="6">Nucleoredoxin</fullName>
    </submittedName>
</protein>
<dbReference type="PROSITE" id="PS50081">
    <property type="entry name" value="ZF_DAG_PE_2"/>
    <property type="match status" value="1"/>
</dbReference>
<keyword evidence="7" id="KW-1185">Reference proteome</keyword>
<dbReference type="Proteomes" id="UP000241394">
    <property type="component" value="Chromosome LG20"/>
</dbReference>
<sequence length="696" mass="79184">MEIEHISHKHPLIFNEEHKDNIVEAFCNGCQLPISGTPSYKCRQCQYFYLHKACAELPREMKHPMHLQHPLSLLPSPLYPRKECNACRRSCESFTYHCSSCQFNLDVVCALLAQKIDLGCHEHPLTPLQRPALFLCDACGTKHEGSSYQCAICQFWINQECAKLPRTIEHGSHEHLLSLSYSLPLEDYRSASYCGICSKKVNRVNWIYNCAECKYHAHVNCATSKRKLSRDHKVSQIVQTPEVTVRELEHNLIRLPLSVKSGNPIPDSVKESIFRGENKNATHIYHISHHHPLYFGDMQINDVSCSGNKLLKCHGCAKPIASPFYSCSECNFFLHKRCAKLPFELRHPGHPEHSLILSRWQSEYSNLPSCQGCKMHCNGVLFTCLACNFFLDIECALLQGVIVHEAHKHTLALRKTSNDQCAVCEYRCSGLALVCGCCNFTLHLRCALLPRTVRHQCDEHPLTLTYSAVKDHSDEYYCEICDIQLNSKCWFYHCGDCNQSLETQCIREADAQGSSLFIIKHESHMHMLAIEATLDFQCAGCNNMSSGVAFVCGTCNFKLHTGCAFLPSTVRHRYDEHPYTLTYSGDQEEYYCDICEGEINPESWFYHCDDCNQSLHAVCIQVDEYSNIKIGDELNVGGHPHLLTYIRHPKNISPCDRCGELVKGSGFQCAPCNFRLHIPCARNAVNERMFSLEQLI</sequence>
<dbReference type="AlphaFoldDB" id="A0A2R6Q3H4"/>
<dbReference type="OrthoDB" id="938199at2759"/>
<dbReference type="SMART" id="SM00109">
    <property type="entry name" value="C1"/>
    <property type="match status" value="7"/>
</dbReference>
<feature type="domain" description="Phorbol-ester/DAG-type" evidence="5">
    <location>
        <begin position="640"/>
        <end position="688"/>
    </location>
</feature>
<evidence type="ECO:0000313" key="7">
    <source>
        <dbReference type="Proteomes" id="UP000241394"/>
    </source>
</evidence>
<dbReference type="InterPro" id="IPR053192">
    <property type="entry name" value="Vacuole_Formation_Reg"/>
</dbReference>
<proteinExistence type="predicted"/>
<dbReference type="Gramene" id="PSS01405">
    <property type="protein sequence ID" value="PSS01405"/>
    <property type="gene ID" value="CEY00_Acc22762"/>
</dbReference>
<dbReference type="InParanoid" id="A0A2R6Q3H4"/>
<evidence type="ECO:0000313" key="6">
    <source>
        <dbReference type="EMBL" id="PSS01405.1"/>
    </source>
</evidence>
<dbReference type="InterPro" id="IPR046349">
    <property type="entry name" value="C1-like_sf"/>
</dbReference>
<evidence type="ECO:0000256" key="4">
    <source>
        <dbReference type="ARBA" id="ARBA00022833"/>
    </source>
</evidence>
<reference evidence="7" key="2">
    <citation type="journal article" date="2018" name="BMC Genomics">
        <title>A manually annotated Actinidia chinensis var. chinensis (kiwifruit) genome highlights the challenges associated with draft genomes and gene prediction in plants.</title>
        <authorList>
            <person name="Pilkington S.M."/>
            <person name="Crowhurst R."/>
            <person name="Hilario E."/>
            <person name="Nardozza S."/>
            <person name="Fraser L."/>
            <person name="Peng Y."/>
            <person name="Gunaseelan K."/>
            <person name="Simpson R."/>
            <person name="Tahir J."/>
            <person name="Deroles S.C."/>
            <person name="Templeton K."/>
            <person name="Luo Z."/>
            <person name="Davy M."/>
            <person name="Cheng C."/>
            <person name="McNeilage M."/>
            <person name="Scaglione D."/>
            <person name="Liu Y."/>
            <person name="Zhang Q."/>
            <person name="Datson P."/>
            <person name="De Silva N."/>
            <person name="Gardiner S.E."/>
            <person name="Bassett H."/>
            <person name="Chagne D."/>
            <person name="McCallum J."/>
            <person name="Dzierzon H."/>
            <person name="Deng C."/>
            <person name="Wang Y.Y."/>
            <person name="Barron L."/>
            <person name="Manako K."/>
            <person name="Bowen J."/>
            <person name="Foster T.M."/>
            <person name="Erridge Z.A."/>
            <person name="Tiffin H."/>
            <person name="Waite C.N."/>
            <person name="Davies K.M."/>
            <person name="Grierson E.P."/>
            <person name="Laing W.A."/>
            <person name="Kirk R."/>
            <person name="Chen X."/>
            <person name="Wood M."/>
            <person name="Montefiori M."/>
            <person name="Brummell D.A."/>
            <person name="Schwinn K.E."/>
            <person name="Catanach A."/>
            <person name="Fullerton C."/>
            <person name="Li D."/>
            <person name="Meiyalaghan S."/>
            <person name="Nieuwenhuizen N."/>
            <person name="Read N."/>
            <person name="Prakash R."/>
            <person name="Hunter D."/>
            <person name="Zhang H."/>
            <person name="McKenzie M."/>
            <person name="Knabel M."/>
            <person name="Harris A."/>
            <person name="Allan A.C."/>
            <person name="Gleave A."/>
            <person name="Chen A."/>
            <person name="Janssen B.J."/>
            <person name="Plunkett B."/>
            <person name="Ampomah-Dwamena C."/>
            <person name="Voogd C."/>
            <person name="Leif D."/>
            <person name="Lafferty D."/>
            <person name="Souleyre E.J.F."/>
            <person name="Varkonyi-Gasic E."/>
            <person name="Gambi F."/>
            <person name="Hanley J."/>
            <person name="Yao J.L."/>
            <person name="Cheung J."/>
            <person name="David K.M."/>
            <person name="Warren B."/>
            <person name="Marsh K."/>
            <person name="Snowden K.C."/>
            <person name="Lin-Wang K."/>
            <person name="Brian L."/>
            <person name="Martinez-Sanchez M."/>
            <person name="Wang M."/>
            <person name="Ileperuma N."/>
            <person name="Macnee N."/>
            <person name="Campin R."/>
            <person name="McAtee P."/>
            <person name="Drummond R.S.M."/>
            <person name="Espley R.V."/>
            <person name="Ireland H.S."/>
            <person name="Wu R."/>
            <person name="Atkinson R.G."/>
            <person name="Karunairetnam S."/>
            <person name="Bulley S."/>
            <person name="Chunkath S."/>
            <person name="Hanley Z."/>
            <person name="Storey R."/>
            <person name="Thrimawithana A.H."/>
            <person name="Thomson S."/>
            <person name="David C."/>
            <person name="Testolin R."/>
            <person name="Huang H."/>
            <person name="Hellens R.P."/>
            <person name="Schaffer R.J."/>
        </authorList>
    </citation>
    <scope>NUCLEOTIDE SEQUENCE [LARGE SCALE GENOMIC DNA]</scope>
    <source>
        <strain evidence="7">cv. Red5</strain>
    </source>
</reference>
<dbReference type="FunCoup" id="A0A2R6Q3H4">
    <property type="interactions" value="21"/>
</dbReference>
<dbReference type="InterPro" id="IPR002219">
    <property type="entry name" value="PKC_DAG/PE"/>
</dbReference>
<gene>
    <name evidence="6" type="ORF">CEY00_Acc22762</name>
</gene>
<dbReference type="InterPro" id="IPR004146">
    <property type="entry name" value="DC1"/>
</dbReference>
<reference evidence="6 7" key="1">
    <citation type="submission" date="2017-07" db="EMBL/GenBank/DDBJ databases">
        <title>An improved, manually edited Actinidia chinensis var. chinensis (kiwifruit) genome highlights the challenges associated with draft genomes and gene prediction in plants.</title>
        <authorList>
            <person name="Pilkington S."/>
            <person name="Crowhurst R."/>
            <person name="Hilario E."/>
            <person name="Nardozza S."/>
            <person name="Fraser L."/>
            <person name="Peng Y."/>
            <person name="Gunaseelan K."/>
            <person name="Simpson R."/>
            <person name="Tahir J."/>
            <person name="Deroles S."/>
            <person name="Templeton K."/>
            <person name="Luo Z."/>
            <person name="Davy M."/>
            <person name="Cheng C."/>
            <person name="Mcneilage M."/>
            <person name="Scaglione D."/>
            <person name="Liu Y."/>
            <person name="Zhang Q."/>
            <person name="Datson P."/>
            <person name="De Silva N."/>
            <person name="Gardiner S."/>
            <person name="Bassett H."/>
            <person name="Chagne D."/>
            <person name="Mccallum J."/>
            <person name="Dzierzon H."/>
            <person name="Deng C."/>
            <person name="Wang Y.-Y."/>
            <person name="Barron N."/>
            <person name="Manako K."/>
            <person name="Bowen J."/>
            <person name="Foster T."/>
            <person name="Erridge Z."/>
            <person name="Tiffin H."/>
            <person name="Waite C."/>
            <person name="Davies K."/>
            <person name="Grierson E."/>
            <person name="Laing W."/>
            <person name="Kirk R."/>
            <person name="Chen X."/>
            <person name="Wood M."/>
            <person name="Montefiori M."/>
            <person name="Brummell D."/>
            <person name="Schwinn K."/>
            <person name="Catanach A."/>
            <person name="Fullerton C."/>
            <person name="Li D."/>
            <person name="Meiyalaghan S."/>
            <person name="Nieuwenhuizen N."/>
            <person name="Read N."/>
            <person name="Prakash R."/>
            <person name="Hunter D."/>
            <person name="Zhang H."/>
            <person name="Mckenzie M."/>
            <person name="Knabel M."/>
            <person name="Harris A."/>
            <person name="Allan A."/>
            <person name="Chen A."/>
            <person name="Janssen B."/>
            <person name="Plunkett B."/>
            <person name="Dwamena C."/>
            <person name="Voogd C."/>
            <person name="Leif D."/>
            <person name="Lafferty D."/>
            <person name="Souleyre E."/>
            <person name="Varkonyi-Gasic E."/>
            <person name="Gambi F."/>
            <person name="Hanley J."/>
            <person name="Yao J.-L."/>
            <person name="Cheung J."/>
            <person name="David K."/>
            <person name="Warren B."/>
            <person name="Marsh K."/>
            <person name="Snowden K."/>
            <person name="Lin-Wang K."/>
            <person name="Brian L."/>
            <person name="Martinez-Sanchez M."/>
            <person name="Wang M."/>
            <person name="Ileperuma N."/>
            <person name="Macnee N."/>
            <person name="Campin R."/>
            <person name="Mcatee P."/>
            <person name="Drummond R."/>
            <person name="Espley R."/>
            <person name="Ireland H."/>
            <person name="Wu R."/>
            <person name="Atkinson R."/>
            <person name="Karunairetnam S."/>
            <person name="Bulley S."/>
            <person name="Chunkath S."/>
            <person name="Hanley Z."/>
            <person name="Storey R."/>
            <person name="Thrimawithana A."/>
            <person name="Thomson S."/>
            <person name="David C."/>
            <person name="Testolin R."/>
        </authorList>
    </citation>
    <scope>NUCLEOTIDE SEQUENCE [LARGE SCALE GENOMIC DNA]</scope>
    <source>
        <strain evidence="7">cv. Red5</strain>
        <tissue evidence="6">Young leaf</tissue>
    </source>
</reference>
<evidence type="ECO:0000256" key="2">
    <source>
        <dbReference type="ARBA" id="ARBA00022737"/>
    </source>
</evidence>
<dbReference type="OMA" id="CAINPPL"/>
<keyword evidence="4" id="KW-0862">Zinc</keyword>
<dbReference type="STRING" id="1590841.A0A2R6Q3H4"/>
<keyword evidence="3" id="KW-0863">Zinc-finger</keyword>
<dbReference type="Pfam" id="PF03107">
    <property type="entry name" value="C1_2"/>
    <property type="match status" value="9"/>
</dbReference>
<keyword evidence="1" id="KW-0479">Metal-binding</keyword>
<dbReference type="Gene3D" id="3.30.60.20">
    <property type="match status" value="1"/>
</dbReference>